<dbReference type="EMBL" id="JAGHKO010000006">
    <property type="protein sequence ID" value="MBO9203329.1"/>
    <property type="molecule type" value="Genomic_DNA"/>
</dbReference>
<evidence type="ECO:0000313" key="2">
    <source>
        <dbReference type="Proteomes" id="UP000677244"/>
    </source>
</evidence>
<dbReference type="InterPro" id="IPR036696">
    <property type="entry name" value="YdfO-like_sf"/>
</dbReference>
<organism evidence="1 2">
    <name type="scientific">Niastella soli</name>
    <dbReference type="NCBI Taxonomy" id="2821487"/>
    <lineage>
        <taxon>Bacteria</taxon>
        <taxon>Pseudomonadati</taxon>
        <taxon>Bacteroidota</taxon>
        <taxon>Chitinophagia</taxon>
        <taxon>Chitinophagales</taxon>
        <taxon>Chitinophagaceae</taxon>
        <taxon>Niastella</taxon>
    </lineage>
</organism>
<sequence>MFTIEQIKAAHSKVKSGADFPNYIRDLKQSGVTAYETWVQDGHTDYSGANQFTLHSEPKYANLEIAATSNKDQFQQNLKAHQQGQTDYPTFCRHCAEAGIEKWIADLSAMSCTYFDKAGSVLLEEKIPG</sequence>
<reference evidence="1 2" key="1">
    <citation type="submission" date="2021-03" db="EMBL/GenBank/DDBJ databases">
        <title>Assistant Professor.</title>
        <authorList>
            <person name="Huq M.A."/>
        </authorList>
    </citation>
    <scope>NUCLEOTIDE SEQUENCE [LARGE SCALE GENOMIC DNA]</scope>
    <source>
        <strain evidence="1 2">MAH-29</strain>
    </source>
</reference>
<protein>
    <submittedName>
        <fullName evidence="1">DUF1398 domain-containing protein</fullName>
    </submittedName>
</protein>
<keyword evidence="2" id="KW-1185">Reference proteome</keyword>
<dbReference type="Proteomes" id="UP000677244">
    <property type="component" value="Unassembled WGS sequence"/>
</dbReference>
<accession>A0ABS3YZH7</accession>
<dbReference type="Pfam" id="PF07166">
    <property type="entry name" value="DUF1398"/>
    <property type="match status" value="1"/>
</dbReference>
<proteinExistence type="predicted"/>
<gene>
    <name evidence="1" type="ORF">J7I42_23795</name>
</gene>
<name>A0ABS3YZH7_9BACT</name>
<comment type="caution">
    <text evidence="1">The sequence shown here is derived from an EMBL/GenBank/DDBJ whole genome shotgun (WGS) entry which is preliminary data.</text>
</comment>
<evidence type="ECO:0000313" key="1">
    <source>
        <dbReference type="EMBL" id="MBO9203329.1"/>
    </source>
</evidence>
<dbReference type="SUPFAM" id="SSF160419">
    <property type="entry name" value="YdfO-like"/>
    <property type="match status" value="1"/>
</dbReference>
<dbReference type="RefSeq" id="WP_209141383.1">
    <property type="nucleotide sequence ID" value="NZ_JAGHKO010000006.1"/>
</dbReference>
<dbReference type="Gene3D" id="3.30.1810.10">
    <property type="entry name" value="YdfO-like"/>
    <property type="match status" value="1"/>
</dbReference>
<dbReference type="InterPro" id="IPR009833">
    <property type="entry name" value="DUF1398"/>
</dbReference>